<dbReference type="EMBL" id="BGZK01000298">
    <property type="protein sequence ID" value="GBP35037.1"/>
    <property type="molecule type" value="Genomic_DNA"/>
</dbReference>
<accession>A0A4C1V9R8</accession>
<proteinExistence type="predicted"/>
<protein>
    <submittedName>
        <fullName evidence="1">Uncharacterized protein</fullName>
    </submittedName>
</protein>
<comment type="caution">
    <text evidence="1">The sequence shown here is derived from an EMBL/GenBank/DDBJ whole genome shotgun (WGS) entry which is preliminary data.</text>
</comment>
<keyword evidence="2" id="KW-1185">Reference proteome</keyword>
<evidence type="ECO:0000313" key="1">
    <source>
        <dbReference type="EMBL" id="GBP35037.1"/>
    </source>
</evidence>
<evidence type="ECO:0000313" key="2">
    <source>
        <dbReference type="Proteomes" id="UP000299102"/>
    </source>
</evidence>
<reference evidence="1 2" key="1">
    <citation type="journal article" date="2019" name="Commun. Biol.">
        <title>The bagworm genome reveals a unique fibroin gene that provides high tensile strength.</title>
        <authorList>
            <person name="Kono N."/>
            <person name="Nakamura H."/>
            <person name="Ohtoshi R."/>
            <person name="Tomita M."/>
            <person name="Numata K."/>
            <person name="Arakawa K."/>
        </authorList>
    </citation>
    <scope>NUCLEOTIDE SEQUENCE [LARGE SCALE GENOMIC DNA]</scope>
</reference>
<name>A0A4C1V9R8_EUMVA</name>
<dbReference type="Proteomes" id="UP000299102">
    <property type="component" value="Unassembled WGS sequence"/>
</dbReference>
<dbReference type="AlphaFoldDB" id="A0A4C1V9R8"/>
<organism evidence="1 2">
    <name type="scientific">Eumeta variegata</name>
    <name type="common">Bagworm moth</name>
    <name type="synonym">Eumeta japonica</name>
    <dbReference type="NCBI Taxonomy" id="151549"/>
    <lineage>
        <taxon>Eukaryota</taxon>
        <taxon>Metazoa</taxon>
        <taxon>Ecdysozoa</taxon>
        <taxon>Arthropoda</taxon>
        <taxon>Hexapoda</taxon>
        <taxon>Insecta</taxon>
        <taxon>Pterygota</taxon>
        <taxon>Neoptera</taxon>
        <taxon>Endopterygota</taxon>
        <taxon>Lepidoptera</taxon>
        <taxon>Glossata</taxon>
        <taxon>Ditrysia</taxon>
        <taxon>Tineoidea</taxon>
        <taxon>Psychidae</taxon>
        <taxon>Oiketicinae</taxon>
        <taxon>Eumeta</taxon>
    </lineage>
</organism>
<gene>
    <name evidence="1" type="ORF">EVAR_75240_1</name>
</gene>
<sequence>MRTDLRPHRVRKENSNDVHSTNLFGNHIEYEQNSTFVPDHVTRVAAAAAAASAAVITHNKDNTICYLRHRVQALPRTDDGAHSNLASLHCTVDATKLVECVSPTDVCFNGRKSREALTKKRSETFLT</sequence>